<proteinExistence type="inferred from homology"/>
<evidence type="ECO:0000313" key="5">
    <source>
        <dbReference type="Proteomes" id="UP001595752"/>
    </source>
</evidence>
<accession>A0ABV8B3B8</accession>
<dbReference type="InterPro" id="IPR003362">
    <property type="entry name" value="Bact_transf"/>
</dbReference>
<comment type="caution">
    <text evidence="4">The sequence shown here is derived from an EMBL/GenBank/DDBJ whole genome shotgun (WGS) entry which is preliminary data.</text>
</comment>
<evidence type="ECO:0000259" key="3">
    <source>
        <dbReference type="Pfam" id="PF02397"/>
    </source>
</evidence>
<feature type="transmembrane region" description="Helical" evidence="2">
    <location>
        <begin position="36"/>
        <end position="59"/>
    </location>
</feature>
<comment type="similarity">
    <text evidence="1">Belongs to the bacterial sugar transferase family.</text>
</comment>
<keyword evidence="2" id="KW-0472">Membrane</keyword>
<gene>
    <name evidence="4" type="ORF">ACFOU2_14640</name>
</gene>
<protein>
    <submittedName>
        <fullName evidence="4">Sugar transferase</fullName>
        <ecNumber evidence="4">2.7.8.-</ecNumber>
    </submittedName>
</protein>
<keyword evidence="4" id="KW-0808">Transferase</keyword>
<sequence>MKFAPVEHVEVDSIKLEEIKGYKGIYNRYIKRIFDVLLALIFLIILLPVYIVVSIFIILETGFPVLYKAERGGYNGKNFRIYKFRTMVKDADKIGGGTTALNDSRITKVGNFLRKTKLDEITQLLNIIKGEMSFIGPRPELVKYTSQYSGNEEFILKVRPGITDYSSIEFINLDEIVGRENADEIYEKFVLKKKNQLRIKYAATVSMKTDVYLFFNTVWRVVQKAIKHIANK</sequence>
<dbReference type="RefSeq" id="WP_377916298.1">
    <property type="nucleotide sequence ID" value="NZ_JBHRZT010000052.1"/>
</dbReference>
<dbReference type="Pfam" id="PF02397">
    <property type="entry name" value="Bac_transf"/>
    <property type="match status" value="1"/>
</dbReference>
<evidence type="ECO:0000256" key="2">
    <source>
        <dbReference type="SAM" id="Phobius"/>
    </source>
</evidence>
<feature type="domain" description="Bacterial sugar transferase" evidence="3">
    <location>
        <begin position="31"/>
        <end position="222"/>
    </location>
</feature>
<dbReference type="GO" id="GO:0016740">
    <property type="term" value="F:transferase activity"/>
    <property type="evidence" value="ECO:0007669"/>
    <property type="project" value="UniProtKB-KW"/>
</dbReference>
<dbReference type="PANTHER" id="PTHR30576">
    <property type="entry name" value="COLANIC BIOSYNTHESIS UDP-GLUCOSE LIPID CARRIER TRANSFERASE"/>
    <property type="match status" value="1"/>
</dbReference>
<reference evidence="5" key="1">
    <citation type="journal article" date="2019" name="Int. J. Syst. Evol. Microbiol.">
        <title>The Global Catalogue of Microorganisms (GCM) 10K type strain sequencing project: providing services to taxonomists for standard genome sequencing and annotation.</title>
        <authorList>
            <consortium name="The Broad Institute Genomics Platform"/>
            <consortium name="The Broad Institute Genome Sequencing Center for Infectious Disease"/>
            <person name="Wu L."/>
            <person name="Ma J."/>
        </authorList>
    </citation>
    <scope>NUCLEOTIDE SEQUENCE [LARGE SCALE GENOMIC DNA]</scope>
    <source>
        <strain evidence="5">CCUG 61889</strain>
    </source>
</reference>
<evidence type="ECO:0000313" key="4">
    <source>
        <dbReference type="EMBL" id="MFC3884663.1"/>
    </source>
</evidence>
<dbReference type="EMBL" id="JBHRZT010000052">
    <property type="protein sequence ID" value="MFC3884663.1"/>
    <property type="molecule type" value="Genomic_DNA"/>
</dbReference>
<evidence type="ECO:0000256" key="1">
    <source>
        <dbReference type="ARBA" id="ARBA00006464"/>
    </source>
</evidence>
<dbReference type="Proteomes" id="UP001595752">
    <property type="component" value="Unassembled WGS sequence"/>
</dbReference>
<keyword evidence="5" id="KW-1185">Reference proteome</keyword>
<name>A0ABV8B3B8_9BACI</name>
<keyword evidence="2" id="KW-0812">Transmembrane</keyword>
<keyword evidence="2" id="KW-1133">Transmembrane helix</keyword>
<organism evidence="4 5">
    <name type="scientific">Bacillus songklensis</name>
    <dbReference type="NCBI Taxonomy" id="1069116"/>
    <lineage>
        <taxon>Bacteria</taxon>
        <taxon>Bacillati</taxon>
        <taxon>Bacillota</taxon>
        <taxon>Bacilli</taxon>
        <taxon>Bacillales</taxon>
        <taxon>Bacillaceae</taxon>
        <taxon>Bacillus</taxon>
    </lineage>
</organism>
<dbReference type="PANTHER" id="PTHR30576:SF20">
    <property type="entry name" value="QUINOVOSAMINEPHOSPHOTRANSFERAE-RELATED"/>
    <property type="match status" value="1"/>
</dbReference>
<dbReference type="EC" id="2.7.8.-" evidence="4"/>